<keyword evidence="1" id="KW-1133">Transmembrane helix</keyword>
<dbReference type="InterPro" id="IPR010718">
    <property type="entry name" value="DUF1294"/>
</dbReference>
<organism evidence="2 3">
    <name type="scientific">Candidatus Anaerobutyricum stercoris</name>
    <dbReference type="NCBI Taxonomy" id="2838457"/>
    <lineage>
        <taxon>Bacteria</taxon>
        <taxon>Bacillati</taxon>
        <taxon>Bacillota</taxon>
        <taxon>Clostridia</taxon>
        <taxon>Lachnospirales</taxon>
        <taxon>Lachnospiraceae</taxon>
        <taxon>Anaerobutyricum</taxon>
    </lineage>
</organism>
<dbReference type="Pfam" id="PF06961">
    <property type="entry name" value="DUF1294"/>
    <property type="match status" value="1"/>
</dbReference>
<reference evidence="2" key="1">
    <citation type="journal article" date="2021" name="PeerJ">
        <title>Extensive microbial diversity within the chicken gut microbiome revealed by metagenomics and culture.</title>
        <authorList>
            <person name="Gilroy R."/>
            <person name="Ravi A."/>
            <person name="Getino M."/>
            <person name="Pursley I."/>
            <person name="Horton D.L."/>
            <person name="Alikhan N.F."/>
            <person name="Baker D."/>
            <person name="Gharbi K."/>
            <person name="Hall N."/>
            <person name="Watson M."/>
            <person name="Adriaenssens E.M."/>
            <person name="Foster-Nyarko E."/>
            <person name="Jarju S."/>
            <person name="Secka A."/>
            <person name="Antonio M."/>
            <person name="Oren A."/>
            <person name="Chaudhuri R.R."/>
            <person name="La Ragione R."/>
            <person name="Hildebrand F."/>
            <person name="Pallen M.J."/>
        </authorList>
    </citation>
    <scope>NUCLEOTIDE SEQUENCE</scope>
    <source>
        <strain evidence="2">CHK179-28034</strain>
    </source>
</reference>
<dbReference type="Proteomes" id="UP000824049">
    <property type="component" value="Unassembled WGS sequence"/>
</dbReference>
<feature type="transmembrane region" description="Helical" evidence="1">
    <location>
        <begin position="67"/>
        <end position="84"/>
    </location>
</feature>
<reference evidence="2" key="2">
    <citation type="submission" date="2021-04" db="EMBL/GenBank/DDBJ databases">
        <authorList>
            <person name="Gilroy R."/>
        </authorList>
    </citation>
    <scope>NUCLEOTIDE SEQUENCE</scope>
    <source>
        <strain evidence="2">CHK179-28034</strain>
    </source>
</reference>
<dbReference type="EMBL" id="DXBR01000083">
    <property type="protein sequence ID" value="HIZ40065.1"/>
    <property type="molecule type" value="Genomic_DNA"/>
</dbReference>
<dbReference type="InterPro" id="IPR012156">
    <property type="entry name" value="Cold_shock_CspA"/>
</dbReference>
<feature type="transmembrane region" description="Helical" evidence="1">
    <location>
        <begin position="6"/>
        <end position="23"/>
    </location>
</feature>
<name>A0A9D2EMH3_9FIRM</name>
<keyword evidence="1" id="KW-0812">Transmembrane</keyword>
<protein>
    <submittedName>
        <fullName evidence="2">DUF1294 domain-containing protein</fullName>
    </submittedName>
</protein>
<dbReference type="AlphaFoldDB" id="A0A9D2EMH3"/>
<keyword evidence="1" id="KW-0472">Membrane</keyword>
<comment type="caution">
    <text evidence="2">The sequence shown here is derived from an EMBL/GenBank/DDBJ whole genome shotgun (WGS) entry which is preliminary data.</text>
</comment>
<dbReference type="PIRSF" id="PIRSF002599">
    <property type="entry name" value="Cold_shock_A"/>
    <property type="match status" value="1"/>
</dbReference>
<sequence>MGSLSYLVVINLITFFLYGIDKWKAARHRWRISEAVLLLAALIGGSIGALAGMYGFHHKTLHRKFTVGVPLILIAQIILILCLLQL</sequence>
<dbReference type="GO" id="GO:0003676">
    <property type="term" value="F:nucleic acid binding"/>
    <property type="evidence" value="ECO:0007669"/>
    <property type="project" value="InterPro"/>
</dbReference>
<feature type="transmembrane region" description="Helical" evidence="1">
    <location>
        <begin position="35"/>
        <end position="55"/>
    </location>
</feature>
<accession>A0A9D2EMH3</accession>
<evidence type="ECO:0000256" key="1">
    <source>
        <dbReference type="SAM" id="Phobius"/>
    </source>
</evidence>
<evidence type="ECO:0000313" key="2">
    <source>
        <dbReference type="EMBL" id="HIZ40065.1"/>
    </source>
</evidence>
<evidence type="ECO:0000313" key="3">
    <source>
        <dbReference type="Proteomes" id="UP000824049"/>
    </source>
</evidence>
<proteinExistence type="predicted"/>
<gene>
    <name evidence="2" type="ORF">H9968_09125</name>
</gene>